<dbReference type="Pfam" id="PF12487">
    <property type="entry name" value="DUF3703"/>
    <property type="match status" value="1"/>
</dbReference>
<feature type="transmembrane region" description="Helical" evidence="1">
    <location>
        <begin position="123"/>
        <end position="141"/>
    </location>
</feature>
<keyword evidence="1" id="KW-0812">Transmembrane</keyword>
<dbReference type="EMBL" id="DRMN01000355">
    <property type="protein sequence ID" value="HFB55351.1"/>
    <property type="molecule type" value="Genomic_DNA"/>
</dbReference>
<keyword evidence="1" id="KW-1133">Transmembrane helix</keyword>
<protein>
    <submittedName>
        <fullName evidence="2">DUF3703 domain-containing protein</fullName>
    </submittedName>
</protein>
<proteinExistence type="predicted"/>
<organism evidence="2">
    <name type="scientific">Hellea balneolensis</name>
    <dbReference type="NCBI Taxonomy" id="287478"/>
    <lineage>
        <taxon>Bacteria</taxon>
        <taxon>Pseudomonadati</taxon>
        <taxon>Pseudomonadota</taxon>
        <taxon>Alphaproteobacteria</taxon>
        <taxon>Maricaulales</taxon>
        <taxon>Robiginitomaculaceae</taxon>
        <taxon>Hellea</taxon>
    </lineage>
</organism>
<dbReference type="Proteomes" id="UP000886042">
    <property type="component" value="Unassembled WGS sequence"/>
</dbReference>
<keyword evidence="1" id="KW-0472">Membrane</keyword>
<gene>
    <name evidence="2" type="ORF">ENJ46_05450</name>
</gene>
<name>A0A7C3G0N2_9PROT</name>
<reference evidence="2" key="1">
    <citation type="journal article" date="2020" name="mSystems">
        <title>Genome- and Community-Level Interaction Insights into Carbon Utilization and Element Cycling Functions of Hydrothermarchaeota in Hydrothermal Sediment.</title>
        <authorList>
            <person name="Zhou Z."/>
            <person name="Liu Y."/>
            <person name="Xu W."/>
            <person name="Pan J."/>
            <person name="Luo Z.H."/>
            <person name="Li M."/>
        </authorList>
    </citation>
    <scope>NUCLEOTIDE SEQUENCE [LARGE SCALE GENOMIC DNA]</scope>
    <source>
        <strain evidence="2">HyVt-489</strain>
    </source>
</reference>
<accession>A0A7C3G0N2</accession>
<dbReference type="InterPro" id="IPR022172">
    <property type="entry name" value="DUF3703"/>
</dbReference>
<evidence type="ECO:0000256" key="1">
    <source>
        <dbReference type="SAM" id="Phobius"/>
    </source>
</evidence>
<dbReference type="AlphaFoldDB" id="A0A7C3G0N2"/>
<evidence type="ECO:0000313" key="2">
    <source>
        <dbReference type="EMBL" id="HFB55351.1"/>
    </source>
</evidence>
<comment type="caution">
    <text evidence="2">The sequence shown here is derived from an EMBL/GenBank/DDBJ whole genome shotgun (WGS) entry which is preliminary data.</text>
</comment>
<sequence length="142" mass="16371">MNEKIIQNKFKENMSAARSEYANGMYDAAFQRLEHAHILGQRYFFMHLLSHWWMLKVGIKKSDKREIFGQITRILTAVPGYLFGWIPKGNTGGANISPVKPMPLPTDLEELVGAFNIWHDVRLRLIIFSVFAITMLGLKTYL</sequence>